<proteinExistence type="inferred from homology"/>
<dbReference type="PROSITE" id="PS01227">
    <property type="entry name" value="UPF0012"/>
    <property type="match status" value="1"/>
</dbReference>
<dbReference type="InterPro" id="IPR003010">
    <property type="entry name" value="C-N_Hydrolase"/>
</dbReference>
<dbReference type="EMBL" id="SRJD01000024">
    <property type="protein sequence ID" value="TGA96458.1"/>
    <property type="molecule type" value="Genomic_DNA"/>
</dbReference>
<dbReference type="Gene3D" id="3.60.110.10">
    <property type="entry name" value="Carbon-nitrogen hydrolase"/>
    <property type="match status" value="1"/>
</dbReference>
<dbReference type="AlphaFoldDB" id="A0A4Z0GI94"/>
<dbReference type="OrthoDB" id="9811121at2"/>
<dbReference type="Proteomes" id="UP000298347">
    <property type="component" value="Unassembled WGS sequence"/>
</dbReference>
<dbReference type="Pfam" id="PF00795">
    <property type="entry name" value="CN_hydrolase"/>
    <property type="match status" value="1"/>
</dbReference>
<dbReference type="CDD" id="cd07583">
    <property type="entry name" value="nitrilase_5"/>
    <property type="match status" value="1"/>
</dbReference>
<organism evidence="3 4">
    <name type="scientific">Sporolactobacillus shoreae</name>
    <dbReference type="NCBI Taxonomy" id="1465501"/>
    <lineage>
        <taxon>Bacteria</taxon>
        <taxon>Bacillati</taxon>
        <taxon>Bacillota</taxon>
        <taxon>Bacilli</taxon>
        <taxon>Bacillales</taxon>
        <taxon>Sporolactobacillaceae</taxon>
        <taxon>Sporolactobacillus</taxon>
    </lineage>
</organism>
<accession>A0A4Z0GI94</accession>
<keyword evidence="4" id="KW-1185">Reference proteome</keyword>
<gene>
    <name evidence="3" type="ORF">E4665_15410</name>
</gene>
<sequence length="258" mass="29224">MKIALIQLDVAFGDPEKNVHQSKKMIDSVLKENIDTILLPELWTTGYDLEHLQETTDNNGENIKRIAGGWAKENQVNIIAGSIARKTEQGIFNTFIAFDRAGNCIKEYSKVHLFRLMNEEKYLTAGDQDGLFSLDGVQAAGFICYDIRFPEWIRKHVLSGARLLFIPAEWPKPRLDHWRTLLTCRAIENQSYVIACNRAGSDPDNEFAGHSMVISPWGEILAEAGEEESVITADIDLSAIDTIRSRIPVFEDRRPELY</sequence>
<evidence type="ECO:0000256" key="1">
    <source>
        <dbReference type="ARBA" id="ARBA00010613"/>
    </source>
</evidence>
<dbReference type="PANTHER" id="PTHR23088">
    <property type="entry name" value="NITRILASE-RELATED"/>
    <property type="match status" value="1"/>
</dbReference>
<reference evidence="3 4" key="1">
    <citation type="journal article" date="2015" name="Int. J. Syst. Evol. Microbiol.">
        <title>Sporolactobacillus shoreae sp. nov. and Sporolactobacillus spathodeae sp. nov., two spore-forming lactic acid bacteria isolated from tree barks in Thailand.</title>
        <authorList>
            <person name="Thamacharoensuk T."/>
            <person name="Kitahara M."/>
            <person name="Ohkuma M."/>
            <person name="Thongchul N."/>
            <person name="Tanasupawat S."/>
        </authorList>
    </citation>
    <scope>NUCLEOTIDE SEQUENCE [LARGE SCALE GENOMIC DNA]</scope>
    <source>
        <strain evidence="3 4">BK92</strain>
    </source>
</reference>
<comment type="similarity">
    <text evidence="1">Belongs to the carbon-nitrogen hydrolase superfamily. NIT1/NIT2 family.</text>
</comment>
<protein>
    <submittedName>
        <fullName evidence="3">Carbon-nitrogen family hydrolase</fullName>
    </submittedName>
</protein>
<evidence type="ECO:0000313" key="4">
    <source>
        <dbReference type="Proteomes" id="UP000298347"/>
    </source>
</evidence>
<dbReference type="InterPro" id="IPR036526">
    <property type="entry name" value="C-N_Hydrolase_sf"/>
</dbReference>
<comment type="caution">
    <text evidence="3">The sequence shown here is derived from an EMBL/GenBank/DDBJ whole genome shotgun (WGS) entry which is preliminary data.</text>
</comment>
<dbReference type="GO" id="GO:0016787">
    <property type="term" value="F:hydrolase activity"/>
    <property type="evidence" value="ECO:0007669"/>
    <property type="project" value="UniProtKB-KW"/>
</dbReference>
<dbReference type="RefSeq" id="WP_135349687.1">
    <property type="nucleotide sequence ID" value="NZ_SRJD01000024.1"/>
</dbReference>
<evidence type="ECO:0000313" key="3">
    <source>
        <dbReference type="EMBL" id="TGA96458.1"/>
    </source>
</evidence>
<dbReference type="PROSITE" id="PS50263">
    <property type="entry name" value="CN_HYDROLASE"/>
    <property type="match status" value="1"/>
</dbReference>
<keyword evidence="3" id="KW-0378">Hydrolase</keyword>
<dbReference type="SUPFAM" id="SSF56317">
    <property type="entry name" value="Carbon-nitrogen hydrolase"/>
    <property type="match status" value="1"/>
</dbReference>
<name>A0A4Z0GI94_9BACL</name>
<feature type="domain" description="CN hydrolase" evidence="2">
    <location>
        <begin position="1"/>
        <end position="237"/>
    </location>
</feature>
<dbReference type="PANTHER" id="PTHR23088:SF27">
    <property type="entry name" value="DEAMINATED GLUTATHIONE AMIDASE"/>
    <property type="match status" value="1"/>
</dbReference>
<evidence type="ECO:0000259" key="2">
    <source>
        <dbReference type="PROSITE" id="PS50263"/>
    </source>
</evidence>
<dbReference type="InterPro" id="IPR001110">
    <property type="entry name" value="UPF0012_CS"/>
</dbReference>